<dbReference type="Proteomes" id="UP000322791">
    <property type="component" value="Unassembled WGS sequence"/>
</dbReference>
<proteinExistence type="predicted"/>
<dbReference type="GO" id="GO:0019213">
    <property type="term" value="F:deacetylase activity"/>
    <property type="evidence" value="ECO:0007669"/>
    <property type="project" value="InterPro"/>
</dbReference>
<evidence type="ECO:0000313" key="1">
    <source>
        <dbReference type="EMBL" id="TYZ14280.1"/>
    </source>
</evidence>
<name>A0A5D6VFY1_9BACT</name>
<dbReference type="InterPro" id="IPR003737">
    <property type="entry name" value="GlcNAc_PI_deacetylase-related"/>
</dbReference>
<dbReference type="InterPro" id="IPR024078">
    <property type="entry name" value="LmbE-like_dom_sf"/>
</dbReference>
<organism evidence="1 2">
    <name type="scientific">Hymenobacter lutimineralis</name>
    <dbReference type="NCBI Taxonomy" id="2606448"/>
    <lineage>
        <taxon>Bacteria</taxon>
        <taxon>Pseudomonadati</taxon>
        <taxon>Bacteroidota</taxon>
        <taxon>Cytophagia</taxon>
        <taxon>Cytophagales</taxon>
        <taxon>Hymenobacteraceae</taxon>
        <taxon>Hymenobacter</taxon>
    </lineage>
</organism>
<dbReference type="PANTHER" id="PTHR12993">
    <property type="entry name" value="N-ACETYLGLUCOSAMINYL-PHOSPHATIDYLINOSITOL DE-N-ACETYLASE-RELATED"/>
    <property type="match status" value="1"/>
</dbReference>
<dbReference type="Gene3D" id="3.40.50.10320">
    <property type="entry name" value="LmbE-like"/>
    <property type="match status" value="1"/>
</dbReference>
<dbReference type="NCBIfam" id="TIGR04001">
    <property type="entry name" value="thiol_BshB1"/>
    <property type="match status" value="1"/>
</dbReference>
<keyword evidence="2" id="KW-1185">Reference proteome</keyword>
<reference evidence="1 2" key="1">
    <citation type="submission" date="2019-08" db="EMBL/GenBank/DDBJ databases">
        <authorList>
            <person name="Seo M.-J."/>
        </authorList>
    </citation>
    <scope>NUCLEOTIDE SEQUENCE [LARGE SCALE GENOMIC DNA]</scope>
    <source>
        <strain evidence="1 2">KIGAM108</strain>
    </source>
</reference>
<dbReference type="Pfam" id="PF02585">
    <property type="entry name" value="PIG-L"/>
    <property type="match status" value="1"/>
</dbReference>
<evidence type="ECO:0000313" key="2">
    <source>
        <dbReference type="Proteomes" id="UP000322791"/>
    </source>
</evidence>
<comment type="caution">
    <text evidence="1">The sequence shown here is derived from an EMBL/GenBank/DDBJ whole genome shotgun (WGS) entry which is preliminary data.</text>
</comment>
<dbReference type="GO" id="GO:0071793">
    <property type="term" value="P:bacillithiol biosynthetic process"/>
    <property type="evidence" value="ECO:0007669"/>
    <property type="project" value="InterPro"/>
</dbReference>
<dbReference type="SUPFAM" id="SSF102588">
    <property type="entry name" value="LmbE-like"/>
    <property type="match status" value="1"/>
</dbReference>
<dbReference type="InterPro" id="IPR023842">
    <property type="entry name" value="Bacillithiol_biosynth_BshB1"/>
</dbReference>
<sequence length="244" mass="27609">MANSQKLDLLMLAAHPDDAELGCAGTLLRYAAAGRKVGVVDLTRGELGSRGSAELRDEEAAEAARILGLHVRENLRMRDGFFRNDEEHQRRIIEVIRRFRPELILTNPNIDRHPDHGRAADLVHDAAFLAGLPKVQTQWEGEPQAPWRPRLLLQAIHNSYVRPDIVVDISAFWEQKLAALTAFRSQFYHPEYQSEEISTYISTPDFLGVLAARNRELGSYIGVQFAEGYTSRRPLGLDDLFLLR</sequence>
<dbReference type="AlphaFoldDB" id="A0A5D6VFY1"/>
<dbReference type="RefSeq" id="WP_149069064.1">
    <property type="nucleotide sequence ID" value="NZ_VTHL01000001.1"/>
</dbReference>
<dbReference type="EMBL" id="VTHL01000001">
    <property type="protein sequence ID" value="TYZ14280.1"/>
    <property type="molecule type" value="Genomic_DNA"/>
</dbReference>
<dbReference type="GO" id="GO:0016811">
    <property type="term" value="F:hydrolase activity, acting on carbon-nitrogen (but not peptide) bonds, in linear amides"/>
    <property type="evidence" value="ECO:0007669"/>
    <property type="project" value="TreeGrafter"/>
</dbReference>
<protein>
    <submittedName>
        <fullName evidence="1">Bacillithiol biosynthesis deacetylase BshB1</fullName>
    </submittedName>
</protein>
<accession>A0A5D6VFY1</accession>
<dbReference type="PANTHER" id="PTHR12993:SF30">
    <property type="entry name" value="N-ACETYL-ALPHA-D-GLUCOSAMINYL L-MALATE DEACETYLASE 1"/>
    <property type="match status" value="1"/>
</dbReference>
<gene>
    <name evidence="1" type="primary">bshB1</name>
    <name evidence="1" type="ORF">FY528_00685</name>
</gene>